<proteinExistence type="predicted"/>
<evidence type="ECO:0000313" key="1">
    <source>
        <dbReference type="EMBL" id="PBK64041.1"/>
    </source>
</evidence>
<gene>
    <name evidence="1" type="ORF">ARMSODRAFT_516545</name>
</gene>
<dbReference type="EMBL" id="KZ293454">
    <property type="protein sequence ID" value="PBK64041.1"/>
    <property type="molecule type" value="Genomic_DNA"/>
</dbReference>
<sequence>MYQTYGIGFLASERRDTLSEDRNSQGAGVGSGGLLGWSGLFASVSDTDSIGKFRKYHLTIARVTGVGILSSYSSSYTSFTLALRALWHNRFFTVCRLGSISPLLVDSHTTILSILPRAFLLLDSHLIGAGFAMSQVAQVALISLDDLQNNWMTLQGE</sequence>
<dbReference type="Proteomes" id="UP000218334">
    <property type="component" value="Unassembled WGS sequence"/>
</dbReference>
<protein>
    <submittedName>
        <fullName evidence="1">Uncharacterized protein</fullName>
    </submittedName>
</protein>
<organism evidence="1 2">
    <name type="scientific">Armillaria solidipes</name>
    <dbReference type="NCBI Taxonomy" id="1076256"/>
    <lineage>
        <taxon>Eukaryota</taxon>
        <taxon>Fungi</taxon>
        <taxon>Dikarya</taxon>
        <taxon>Basidiomycota</taxon>
        <taxon>Agaricomycotina</taxon>
        <taxon>Agaricomycetes</taxon>
        <taxon>Agaricomycetidae</taxon>
        <taxon>Agaricales</taxon>
        <taxon>Marasmiineae</taxon>
        <taxon>Physalacriaceae</taxon>
        <taxon>Armillaria</taxon>
    </lineage>
</organism>
<dbReference type="AlphaFoldDB" id="A0A2H3AZE8"/>
<accession>A0A2H3AZE8</accession>
<name>A0A2H3AZE8_9AGAR</name>
<reference evidence="2" key="1">
    <citation type="journal article" date="2017" name="Nat. Ecol. Evol.">
        <title>Genome expansion and lineage-specific genetic innovations in the forest pathogenic fungi Armillaria.</title>
        <authorList>
            <person name="Sipos G."/>
            <person name="Prasanna A.N."/>
            <person name="Walter M.C."/>
            <person name="O'Connor E."/>
            <person name="Balint B."/>
            <person name="Krizsan K."/>
            <person name="Kiss B."/>
            <person name="Hess J."/>
            <person name="Varga T."/>
            <person name="Slot J."/>
            <person name="Riley R."/>
            <person name="Boka B."/>
            <person name="Rigling D."/>
            <person name="Barry K."/>
            <person name="Lee J."/>
            <person name="Mihaltcheva S."/>
            <person name="LaButti K."/>
            <person name="Lipzen A."/>
            <person name="Waldron R."/>
            <person name="Moloney N.M."/>
            <person name="Sperisen C."/>
            <person name="Kredics L."/>
            <person name="Vagvoelgyi C."/>
            <person name="Patrignani A."/>
            <person name="Fitzpatrick D."/>
            <person name="Nagy I."/>
            <person name="Doyle S."/>
            <person name="Anderson J.B."/>
            <person name="Grigoriev I.V."/>
            <person name="Gueldener U."/>
            <person name="Muensterkoetter M."/>
            <person name="Nagy L.G."/>
        </authorList>
    </citation>
    <scope>NUCLEOTIDE SEQUENCE [LARGE SCALE GENOMIC DNA]</scope>
    <source>
        <strain evidence="2">28-4</strain>
    </source>
</reference>
<evidence type="ECO:0000313" key="2">
    <source>
        <dbReference type="Proteomes" id="UP000218334"/>
    </source>
</evidence>
<keyword evidence="2" id="KW-1185">Reference proteome</keyword>